<dbReference type="InterPro" id="IPR036322">
    <property type="entry name" value="WD40_repeat_dom_sf"/>
</dbReference>
<keyword evidence="2" id="KW-0812">Transmembrane</keyword>
<feature type="region of interest" description="Disordered" evidence="1">
    <location>
        <begin position="122"/>
        <end position="142"/>
    </location>
</feature>
<dbReference type="AlphaFoldDB" id="A0A1F7WT11"/>
<organism evidence="3 4">
    <name type="scientific">Candidatus Wallbacteria bacterium GWC2_49_35</name>
    <dbReference type="NCBI Taxonomy" id="1817813"/>
    <lineage>
        <taxon>Bacteria</taxon>
        <taxon>Candidatus Walliibacteriota</taxon>
    </lineage>
</organism>
<feature type="transmembrane region" description="Helical" evidence="2">
    <location>
        <begin position="12"/>
        <end position="34"/>
    </location>
</feature>
<protein>
    <submittedName>
        <fullName evidence="3">Uncharacterized protein</fullName>
    </submittedName>
</protein>
<feature type="compositionally biased region" description="Basic and acidic residues" evidence="1">
    <location>
        <begin position="75"/>
        <end position="84"/>
    </location>
</feature>
<keyword evidence="2" id="KW-1133">Transmembrane helix</keyword>
<feature type="region of interest" description="Disordered" evidence="1">
    <location>
        <begin position="75"/>
        <end position="102"/>
    </location>
</feature>
<proteinExistence type="predicted"/>
<evidence type="ECO:0000313" key="3">
    <source>
        <dbReference type="EMBL" id="OGM05922.1"/>
    </source>
</evidence>
<accession>A0A1F7WT11</accession>
<reference evidence="3 4" key="1">
    <citation type="journal article" date="2016" name="Nat. Commun.">
        <title>Thousands of microbial genomes shed light on interconnected biogeochemical processes in an aquifer system.</title>
        <authorList>
            <person name="Anantharaman K."/>
            <person name="Brown C.T."/>
            <person name="Hug L.A."/>
            <person name="Sharon I."/>
            <person name="Castelle C.J."/>
            <person name="Probst A.J."/>
            <person name="Thomas B.C."/>
            <person name="Singh A."/>
            <person name="Wilkins M.J."/>
            <person name="Karaoz U."/>
            <person name="Brodie E.L."/>
            <person name="Williams K.H."/>
            <person name="Hubbard S.S."/>
            <person name="Banfield J.F."/>
        </authorList>
    </citation>
    <scope>NUCLEOTIDE SEQUENCE [LARGE SCALE GENOMIC DNA]</scope>
</reference>
<dbReference type="Proteomes" id="UP000178735">
    <property type="component" value="Unassembled WGS sequence"/>
</dbReference>
<dbReference type="STRING" id="1817813.A2008_08015"/>
<dbReference type="EMBL" id="MGFH01000089">
    <property type="protein sequence ID" value="OGM05922.1"/>
    <property type="molecule type" value="Genomic_DNA"/>
</dbReference>
<evidence type="ECO:0000256" key="2">
    <source>
        <dbReference type="SAM" id="Phobius"/>
    </source>
</evidence>
<keyword evidence="2" id="KW-0472">Membrane</keyword>
<evidence type="ECO:0000313" key="4">
    <source>
        <dbReference type="Proteomes" id="UP000178735"/>
    </source>
</evidence>
<name>A0A1F7WT11_9BACT</name>
<gene>
    <name evidence="3" type="ORF">A2008_08015</name>
</gene>
<feature type="compositionally biased region" description="Pro residues" evidence="1">
    <location>
        <begin position="127"/>
        <end position="137"/>
    </location>
</feature>
<comment type="caution">
    <text evidence="3">The sequence shown here is derived from an EMBL/GenBank/DDBJ whole genome shotgun (WGS) entry which is preliminary data.</text>
</comment>
<dbReference type="SUPFAM" id="SSF50978">
    <property type="entry name" value="WD40 repeat-like"/>
    <property type="match status" value="1"/>
</dbReference>
<sequence length="597" mass="66745">MIFRDRNDSGFFIGGAEIACFIIINIMMLASFGLGSSIRKTQDAKYLARQLEEQHKQEEAEAARKKLLQQKTALEKNLTKKDPPKIGAINTATGPARPRNYNTSIVSSAPDQFKRMVPVKRPADQLKPPPVKTPPVKTPADAAKKTDEVLVTAGDGDTDEAGASVEPGFAGRMSSLFFSDVDSLGVELYDYKIAQNSAGREIAILRLLGAVKLGDDETGEVEDEYHLSVKSSEVALKYPYETGSDAKTPPDEPDQTSETSLKLKELAAKFLYRYKETTYIATNGGLYSIPNDRISEIKDGEKTKPSKIDKFMHEAIPPCDIIAMAGDGEFLFVGTPSTVYMIDLSQPLASDIGIDELFENSDWYSMCFFGEKLYLANFESIFYYDMKLSKWFTVPYEKFAGLKKCKLQNLTVFKSPATLATNYMLISKDYGIITDRMPPFDPAALKYESAQVKPKLLKKIFNRDLLKTSPAFVYDEPGSIWFSFEPYAKDPYELIRYDKKTEKYERFNSSEKLKCVYAIDIAIHSENLMFAVNGEDLFAIIKMWGDKESKVYGFLPLASISGCFSVTFAGNYVICGTLDGHIYKIDASDIIKSVQKL</sequence>
<evidence type="ECO:0000256" key="1">
    <source>
        <dbReference type="SAM" id="MobiDB-lite"/>
    </source>
</evidence>